<dbReference type="Proteomes" id="UP000664466">
    <property type="component" value="Unassembled WGS sequence"/>
</dbReference>
<evidence type="ECO:0000313" key="3">
    <source>
        <dbReference type="Proteomes" id="UP000664466"/>
    </source>
</evidence>
<dbReference type="EMBL" id="JAFMPM010000006">
    <property type="protein sequence ID" value="MBO0613228.1"/>
    <property type="molecule type" value="Genomic_DNA"/>
</dbReference>
<dbReference type="InterPro" id="IPR045397">
    <property type="entry name" value="TumE-like"/>
</dbReference>
<dbReference type="RefSeq" id="WP_207250938.1">
    <property type="nucleotide sequence ID" value="NZ_JAFMPM010000006.1"/>
</dbReference>
<name>A0A8B0SR01_9GAMM</name>
<dbReference type="AlphaFoldDB" id="A0A8B0SR01"/>
<keyword evidence="3" id="KW-1185">Reference proteome</keyword>
<dbReference type="EMBL" id="CP072748">
    <property type="protein sequence ID" value="QTX11332.1"/>
    <property type="molecule type" value="Genomic_DNA"/>
</dbReference>
<protein>
    <submittedName>
        <fullName evidence="2">Uncharacterized protein</fullName>
    </submittedName>
</protein>
<dbReference type="Pfam" id="PF20126">
    <property type="entry name" value="TumE"/>
    <property type="match status" value="1"/>
</dbReference>
<organism evidence="2">
    <name type="scientific">Thiothrix fructosivorans</name>
    <dbReference type="NCBI Taxonomy" id="111770"/>
    <lineage>
        <taxon>Bacteria</taxon>
        <taxon>Pseudomonadati</taxon>
        <taxon>Pseudomonadota</taxon>
        <taxon>Gammaproteobacteria</taxon>
        <taxon>Thiotrichales</taxon>
        <taxon>Thiotrichaceae</taxon>
        <taxon>Thiothrix</taxon>
    </lineage>
</organism>
<sequence length="122" mass="14364">MNMQLLQDIVEREFPDIISSTVLGEVNELRIFLNDGSFMDVWLSLKLNGRYSYHWERRALDNTVYRHDNAPHLKWQSVSTFPKHYHDGSEGNVTASYISDDPEMAVREFLLFVRETVTLRNE</sequence>
<reference evidence="1 3" key="1">
    <citation type="submission" date="2021-03" db="EMBL/GenBank/DDBJ databases">
        <title>Draft genome and methylome analysis of Thiotrix fructosivoruns ATCC 49748.</title>
        <authorList>
            <person name="Fomenkov A."/>
            <person name="Grabovich M.Y."/>
            <person name="Roberts R.J."/>
        </authorList>
    </citation>
    <scope>NUCLEOTIDE SEQUENCE [LARGE SCALE GENOMIC DNA]</scope>
    <source>
        <strain evidence="1 3">ATCC 49748</strain>
    </source>
</reference>
<gene>
    <name evidence="2" type="ORF">J1836_002960</name>
    <name evidence="1" type="ORF">J1836_09865</name>
</gene>
<evidence type="ECO:0000313" key="1">
    <source>
        <dbReference type="EMBL" id="MBO0613228.1"/>
    </source>
</evidence>
<proteinExistence type="predicted"/>
<evidence type="ECO:0000313" key="2">
    <source>
        <dbReference type="EMBL" id="QTX11332.1"/>
    </source>
</evidence>
<reference evidence="2" key="2">
    <citation type="submission" date="2021-04" db="EMBL/GenBank/DDBJ databases">
        <title>Complete Genome and methylome analysis of Thiothrix fructosivorans ATCC 49748.</title>
        <authorList>
            <person name="Fomenkov A."/>
            <person name="Sun L."/>
            <person name="Vincze T."/>
            <person name="Grabovich M.Y."/>
            <person name="Roberts R.J."/>
        </authorList>
    </citation>
    <scope>NUCLEOTIDE SEQUENCE</scope>
    <source>
        <strain evidence="2">ATCC 49748</strain>
    </source>
</reference>
<accession>A0A8B0SR01</accession>